<gene>
    <name evidence="2" type="ORF">SAMN06273572_102184</name>
</gene>
<accession>A0A2C9CQL7</accession>
<dbReference type="InterPro" id="IPR051680">
    <property type="entry name" value="ATP-dep_Glu-Cys_Ligase-2"/>
</dbReference>
<protein>
    <submittedName>
        <fullName evidence="2">Uncharacterized conserved protein, Alpha-E superfamily</fullName>
    </submittedName>
</protein>
<dbReference type="PANTHER" id="PTHR34595">
    <property type="entry name" value="BLR5612 PROTEIN"/>
    <property type="match status" value="1"/>
</dbReference>
<reference evidence="3" key="1">
    <citation type="submission" date="2017-09" db="EMBL/GenBank/DDBJ databases">
        <authorList>
            <person name="Varghese N."/>
            <person name="Submissions S."/>
        </authorList>
    </citation>
    <scope>NUCLEOTIDE SEQUENCE [LARGE SCALE GENOMIC DNA]</scope>
    <source>
        <strain evidence="3">C7</strain>
    </source>
</reference>
<evidence type="ECO:0000313" key="3">
    <source>
        <dbReference type="Proteomes" id="UP000220034"/>
    </source>
</evidence>
<dbReference type="EMBL" id="OCTN01000002">
    <property type="protein sequence ID" value="SOH93508.1"/>
    <property type="molecule type" value="Genomic_DNA"/>
</dbReference>
<feature type="domain" description="DUF403" evidence="1">
    <location>
        <begin position="1"/>
        <end position="311"/>
    </location>
</feature>
<evidence type="ECO:0000313" key="2">
    <source>
        <dbReference type="EMBL" id="SOH93508.1"/>
    </source>
</evidence>
<keyword evidence="3" id="KW-1185">Reference proteome</keyword>
<dbReference type="RefSeq" id="WP_097929087.1">
    <property type="nucleotide sequence ID" value="NZ_OCTN01000002.1"/>
</dbReference>
<sequence length="326" mass="36352">MLSRTANGLFWMSRYVERASNIARLLDAGRRMDNIPNSDEGRASEWESILIASGSHETYPGDIKNADMESVAEHLIFDAENPSSIMCCIKSARENARAMRIAVTTEVWDVVNSNWAEMRQRTHHDIVGGRLAGFLDWVKSCGFLFQGAVEASMLRDEGYCFITLGAAMERADATARLLDVKYHVLLPSTQDVGGGLDHMQWVQLLRATNSLRAFRWTYRETVTPQAVVHFLILNRTSPRSVAASIRTIVENLESIGGETPMQRMVGQQARDMLTRLESLSVEQIIAHGLHEWLTNQILEVNILGGVLAEAYGFNGPVAAEEQSQSQ</sequence>
<dbReference type="InterPro" id="IPR007296">
    <property type="entry name" value="DUF403"/>
</dbReference>
<dbReference type="AlphaFoldDB" id="A0A2C9CQL7"/>
<name>A0A2C9CQL7_9RHOB</name>
<dbReference type="Pfam" id="PF04168">
    <property type="entry name" value="Alpha-E"/>
    <property type="match status" value="1"/>
</dbReference>
<evidence type="ECO:0000259" key="1">
    <source>
        <dbReference type="Pfam" id="PF04168"/>
    </source>
</evidence>
<dbReference type="OrthoDB" id="9803532at2"/>
<organism evidence="2 3">
    <name type="scientific">Pontivivens marinum</name>
    <dbReference type="NCBI Taxonomy" id="1690039"/>
    <lineage>
        <taxon>Bacteria</taxon>
        <taxon>Pseudomonadati</taxon>
        <taxon>Pseudomonadota</taxon>
        <taxon>Alphaproteobacteria</taxon>
        <taxon>Rhodobacterales</taxon>
        <taxon>Paracoccaceae</taxon>
        <taxon>Pontivivens</taxon>
    </lineage>
</organism>
<dbReference type="PANTHER" id="PTHR34595:SF7">
    <property type="entry name" value="SLL1039 PROTEIN"/>
    <property type="match status" value="1"/>
</dbReference>
<proteinExistence type="predicted"/>
<dbReference type="Proteomes" id="UP000220034">
    <property type="component" value="Unassembled WGS sequence"/>
</dbReference>